<evidence type="ECO:0000313" key="2">
    <source>
        <dbReference type="EMBL" id="CAK0818587.1"/>
    </source>
</evidence>
<evidence type="ECO:0000313" key="3">
    <source>
        <dbReference type="Proteomes" id="UP001189429"/>
    </source>
</evidence>
<organism evidence="2 3">
    <name type="scientific">Prorocentrum cordatum</name>
    <dbReference type="NCBI Taxonomy" id="2364126"/>
    <lineage>
        <taxon>Eukaryota</taxon>
        <taxon>Sar</taxon>
        <taxon>Alveolata</taxon>
        <taxon>Dinophyceae</taxon>
        <taxon>Prorocentrales</taxon>
        <taxon>Prorocentraceae</taxon>
        <taxon>Prorocentrum</taxon>
    </lineage>
</organism>
<feature type="non-terminal residue" evidence="2">
    <location>
        <position position="235"/>
    </location>
</feature>
<accession>A0ABN9RKP5</accession>
<gene>
    <name evidence="2" type="ORF">PCOR1329_LOCUS20807</name>
</gene>
<protein>
    <submittedName>
        <fullName evidence="2">Uncharacterized protein</fullName>
    </submittedName>
</protein>
<sequence length="235" mass="24854">MQARRGACTAGVLLVLGFVALVSVTGWLEWRSLASSPAGAAAAAWVAGGTPAAGTAPAGGGEPAALEDEAAEPFLTRPLAAASRAALREPPREEAAGRRPRDAGGLPAGGLPSRSAATAAIGRAEAPGSDGARADDATFGFFLTVFNMIPGVLRVVYQVRQFYPGSPMHLLSDGGRYDFSKVCKLPKYNCTFEVSQPANSRWNPHPWLERLWHVAKWIGTTYRDRPTPHPPMCFS</sequence>
<feature type="compositionally biased region" description="Basic and acidic residues" evidence="1">
    <location>
        <begin position="86"/>
        <end position="102"/>
    </location>
</feature>
<evidence type="ECO:0000256" key="1">
    <source>
        <dbReference type="SAM" id="MobiDB-lite"/>
    </source>
</evidence>
<dbReference type="EMBL" id="CAUYUJ010006769">
    <property type="protein sequence ID" value="CAK0818587.1"/>
    <property type="molecule type" value="Genomic_DNA"/>
</dbReference>
<feature type="region of interest" description="Disordered" evidence="1">
    <location>
        <begin position="83"/>
        <end position="131"/>
    </location>
</feature>
<proteinExistence type="predicted"/>
<comment type="caution">
    <text evidence="2">The sequence shown here is derived from an EMBL/GenBank/DDBJ whole genome shotgun (WGS) entry which is preliminary data.</text>
</comment>
<reference evidence="2" key="1">
    <citation type="submission" date="2023-10" db="EMBL/GenBank/DDBJ databases">
        <authorList>
            <person name="Chen Y."/>
            <person name="Shah S."/>
            <person name="Dougan E. K."/>
            <person name="Thang M."/>
            <person name="Chan C."/>
        </authorList>
    </citation>
    <scope>NUCLEOTIDE SEQUENCE [LARGE SCALE GENOMIC DNA]</scope>
</reference>
<feature type="compositionally biased region" description="Low complexity" evidence="1">
    <location>
        <begin position="103"/>
        <end position="115"/>
    </location>
</feature>
<keyword evidence="3" id="KW-1185">Reference proteome</keyword>
<name>A0ABN9RKP5_9DINO</name>
<dbReference type="Proteomes" id="UP001189429">
    <property type="component" value="Unassembled WGS sequence"/>
</dbReference>